<keyword evidence="2" id="KW-1185">Reference proteome</keyword>
<dbReference type="InterPro" id="IPR011032">
    <property type="entry name" value="GroES-like_sf"/>
</dbReference>
<dbReference type="InterPro" id="IPR051397">
    <property type="entry name" value="Zn-ADH-like_protein"/>
</dbReference>
<accession>A0ABV0L7A3</accession>
<gene>
    <name evidence="1" type="ORF">ABJI51_03855</name>
</gene>
<reference evidence="1 2" key="1">
    <citation type="submission" date="2024-05" db="EMBL/GenBank/DDBJ databases">
        <authorList>
            <person name="Zhao H."/>
            <person name="Xu Y."/>
            <person name="Lin S."/>
            <person name="Spain J.C."/>
            <person name="Zhou N.-Y."/>
        </authorList>
    </citation>
    <scope>NUCLEOTIDE SEQUENCE [LARGE SCALE GENOMIC DNA]</scope>
    <source>
        <strain evidence="1 2">NEAU-NG30</strain>
    </source>
</reference>
<dbReference type="Proteomes" id="UP001440984">
    <property type="component" value="Unassembled WGS sequence"/>
</dbReference>
<proteinExistence type="predicted"/>
<organism evidence="1 2">
    <name type="scientific">Amycolatopsis melonis</name>
    <dbReference type="NCBI Taxonomy" id="3156488"/>
    <lineage>
        <taxon>Bacteria</taxon>
        <taxon>Bacillati</taxon>
        <taxon>Actinomycetota</taxon>
        <taxon>Actinomycetes</taxon>
        <taxon>Pseudonocardiales</taxon>
        <taxon>Pseudonocardiaceae</taxon>
        <taxon>Amycolatopsis</taxon>
    </lineage>
</organism>
<dbReference type="PANTHER" id="PTHR43677:SF4">
    <property type="entry name" value="QUINONE OXIDOREDUCTASE-LIKE PROTEIN 2"/>
    <property type="match status" value="1"/>
</dbReference>
<dbReference type="Gene3D" id="3.40.50.720">
    <property type="entry name" value="NAD(P)-binding Rossmann-like Domain"/>
    <property type="match status" value="1"/>
</dbReference>
<protein>
    <submittedName>
        <fullName evidence="1">Uncharacterized protein</fullName>
    </submittedName>
</protein>
<name>A0ABV0L7A3_9PSEU</name>
<evidence type="ECO:0000313" key="2">
    <source>
        <dbReference type="Proteomes" id="UP001440984"/>
    </source>
</evidence>
<dbReference type="EMBL" id="JBDZYD010000001">
    <property type="protein sequence ID" value="MEQ0558193.1"/>
    <property type="molecule type" value="Genomic_DNA"/>
</dbReference>
<evidence type="ECO:0000313" key="1">
    <source>
        <dbReference type="EMBL" id="MEQ0558193.1"/>
    </source>
</evidence>
<dbReference type="SUPFAM" id="SSF50129">
    <property type="entry name" value="GroES-like"/>
    <property type="match status" value="1"/>
</dbReference>
<dbReference type="Gene3D" id="3.90.180.10">
    <property type="entry name" value="Medium-chain alcohol dehydrogenases, catalytic domain"/>
    <property type="match status" value="1"/>
</dbReference>
<dbReference type="PANTHER" id="PTHR43677">
    <property type="entry name" value="SHORT-CHAIN DEHYDROGENASE/REDUCTASE"/>
    <property type="match status" value="1"/>
</dbReference>
<sequence>MIRVDVAGVNLSATWCVRVWGRCLGGGRPFPRVLGMEAAGTVRRWGRTSTASRWVTRSSASRSPAAAYVETMVLSAPSTARIPADLYAPVAATLPIAGTTAVDVLDQLGLPAGATVLVNGVGGGVGLAVARLAAGREQQSSST</sequence>
<comment type="caution">
    <text evidence="1">The sequence shown here is derived from an EMBL/GenBank/DDBJ whole genome shotgun (WGS) entry which is preliminary data.</text>
</comment>